<evidence type="ECO:0000313" key="1">
    <source>
        <dbReference type="EMBL" id="GFO49543.1"/>
    </source>
</evidence>
<gene>
    <name evidence="1" type="ORF">PoB_007604800</name>
</gene>
<dbReference type="AlphaFoldDB" id="A0AAV4DYV4"/>
<dbReference type="Proteomes" id="UP000735302">
    <property type="component" value="Unassembled WGS sequence"/>
</dbReference>
<keyword evidence="2" id="KW-1185">Reference proteome</keyword>
<accession>A0AAV4DYV4</accession>
<dbReference type="PANTHER" id="PTHR10773:SF19">
    <property type="match status" value="1"/>
</dbReference>
<reference evidence="1 2" key="1">
    <citation type="journal article" date="2021" name="Elife">
        <title>Chloroplast acquisition without the gene transfer in kleptoplastic sea slugs, Plakobranchus ocellatus.</title>
        <authorList>
            <person name="Maeda T."/>
            <person name="Takahashi S."/>
            <person name="Yoshida T."/>
            <person name="Shimamura S."/>
            <person name="Takaki Y."/>
            <person name="Nagai Y."/>
            <person name="Toyoda A."/>
            <person name="Suzuki Y."/>
            <person name="Arimoto A."/>
            <person name="Ishii H."/>
            <person name="Satoh N."/>
            <person name="Nishiyama T."/>
            <person name="Hasebe M."/>
            <person name="Maruyama T."/>
            <person name="Minagawa J."/>
            <person name="Obokata J."/>
            <person name="Shigenobu S."/>
        </authorList>
    </citation>
    <scope>NUCLEOTIDE SEQUENCE [LARGE SCALE GENOMIC DNA]</scope>
</reference>
<proteinExistence type="predicted"/>
<comment type="caution">
    <text evidence="1">The sequence shown here is derived from an EMBL/GenBank/DDBJ whole genome shotgun (WGS) entry which is preliminary data.</text>
</comment>
<name>A0AAV4DYV4_9GAST</name>
<protein>
    <submittedName>
        <fullName evidence="1">Uncharacterized protein</fullName>
    </submittedName>
</protein>
<dbReference type="PANTHER" id="PTHR10773">
    <property type="entry name" value="DNA-DIRECTED RNA POLYMERASES I, II, AND III SUBUNIT RPABC2"/>
    <property type="match status" value="1"/>
</dbReference>
<dbReference type="EMBL" id="BLXT01008494">
    <property type="protein sequence ID" value="GFO49543.1"/>
    <property type="molecule type" value="Genomic_DNA"/>
</dbReference>
<evidence type="ECO:0000313" key="2">
    <source>
        <dbReference type="Proteomes" id="UP000735302"/>
    </source>
</evidence>
<sequence>MEVENKIDFSSDDEELMKFANMIDEACEQEDQIEWSPDEEEYDGDSVLLASYLNWVAKHKTRPEPQETELNEKASSPLHYTTLNRPTVCVEHATAETEVQAQNKDVDWDFLPTHVTEFEAKRASHVENSSSRRQKSKKWTLPFDVDNVAVCKTFFLDTLNISEAREITAIKKGVSGINFTSGDMRGRHHTRPTKYSIERDAVKAHVENFPTMESHYCRHNTQRRWLEADLSLQMMHKLYAES</sequence>
<organism evidence="1 2">
    <name type="scientific">Plakobranchus ocellatus</name>
    <dbReference type="NCBI Taxonomy" id="259542"/>
    <lineage>
        <taxon>Eukaryota</taxon>
        <taxon>Metazoa</taxon>
        <taxon>Spiralia</taxon>
        <taxon>Lophotrochozoa</taxon>
        <taxon>Mollusca</taxon>
        <taxon>Gastropoda</taxon>
        <taxon>Heterobranchia</taxon>
        <taxon>Euthyneura</taxon>
        <taxon>Panpulmonata</taxon>
        <taxon>Sacoglossa</taxon>
        <taxon>Placobranchoidea</taxon>
        <taxon>Plakobranchidae</taxon>
        <taxon>Plakobranchus</taxon>
    </lineage>
</organism>